<organism evidence="4">
    <name type="scientific">hydrothermal vent metagenome</name>
    <dbReference type="NCBI Taxonomy" id="652676"/>
    <lineage>
        <taxon>unclassified sequences</taxon>
        <taxon>metagenomes</taxon>
        <taxon>ecological metagenomes</taxon>
    </lineage>
</organism>
<keyword evidence="1" id="KW-0732">Signal</keyword>
<dbReference type="Gene3D" id="1.50.10.100">
    <property type="entry name" value="Chondroitin AC/alginate lyase"/>
    <property type="match status" value="1"/>
</dbReference>
<evidence type="ECO:0000259" key="3">
    <source>
        <dbReference type="Pfam" id="PF05426"/>
    </source>
</evidence>
<dbReference type="EMBL" id="CZQE01000338">
    <property type="protein sequence ID" value="CUS46105.1"/>
    <property type="molecule type" value="Genomic_DNA"/>
</dbReference>
<name>A0A160TLP3_9ZZZZ</name>
<evidence type="ECO:0000256" key="2">
    <source>
        <dbReference type="ARBA" id="ARBA00023239"/>
    </source>
</evidence>
<dbReference type="SUPFAM" id="SSF48230">
    <property type="entry name" value="Chondroitin AC/alginate lyase"/>
    <property type="match status" value="1"/>
</dbReference>
<dbReference type="AlphaFoldDB" id="A0A160TLP3"/>
<protein>
    <recommendedName>
        <fullName evidence="3">Alginate lyase domain-containing protein</fullName>
    </recommendedName>
</protein>
<dbReference type="GO" id="GO:0042597">
    <property type="term" value="C:periplasmic space"/>
    <property type="evidence" value="ECO:0007669"/>
    <property type="project" value="InterPro"/>
</dbReference>
<dbReference type="Pfam" id="PF05426">
    <property type="entry name" value="Alginate_lyase"/>
    <property type="match status" value="1"/>
</dbReference>
<keyword evidence="2" id="KW-0456">Lyase</keyword>
<accession>A0A160TLP3</accession>
<evidence type="ECO:0000256" key="1">
    <source>
        <dbReference type="ARBA" id="ARBA00022729"/>
    </source>
</evidence>
<dbReference type="GO" id="GO:0016829">
    <property type="term" value="F:lyase activity"/>
    <property type="evidence" value="ECO:0007669"/>
    <property type="project" value="UniProtKB-KW"/>
</dbReference>
<gene>
    <name evidence="4" type="ORF">MGWOODY_Smn510</name>
</gene>
<evidence type="ECO:0000313" key="4">
    <source>
        <dbReference type="EMBL" id="CUS46105.1"/>
    </source>
</evidence>
<proteinExistence type="predicted"/>
<reference evidence="4" key="1">
    <citation type="submission" date="2015-10" db="EMBL/GenBank/DDBJ databases">
        <authorList>
            <person name="Gilbert D.G."/>
        </authorList>
    </citation>
    <scope>NUCLEOTIDE SEQUENCE</scope>
</reference>
<dbReference type="InterPro" id="IPR008397">
    <property type="entry name" value="Alginate_lyase_dom"/>
</dbReference>
<sequence>MLPILLAPAIVLAQPASVPDYALLGPGFASGKADSEAARRTIARARTALSRPPGAIPKLHTEGTLPGKGIREISLVAKRDQAIVLDLAMAWRLTGERAFLDQAGRYLDAWARVYQLSFNPIDETGFDLMAMASDLTEADLPTGTQARIDGFWRRMAAGYLDAMDGNPGHANTNWQSHRVKLATMAAFRTGDRRLIERARAACRRQIAANLRPDGSTFDFEERDALHYVTYNLDPLMMAALAAKVHGEDWYSWSAPGGASLPRSLDWLAEFARGARTHIEFARSKIQFDRDRAAAGQAEYAPHAWQPDNALDTFNIASLLDPRFIDLAALLAAKSKRGPALWITLF</sequence>
<dbReference type="InterPro" id="IPR008929">
    <property type="entry name" value="Chondroitin_lyas"/>
</dbReference>
<feature type="domain" description="Alginate lyase" evidence="3">
    <location>
        <begin position="49"/>
        <end position="275"/>
    </location>
</feature>